<dbReference type="InterPro" id="IPR005630">
    <property type="entry name" value="Terpene_synthase_metal-bd"/>
</dbReference>
<keyword evidence="4" id="KW-0479">Metal-binding</keyword>
<dbReference type="SFLD" id="SFLDS00005">
    <property type="entry name" value="Isoprenoid_Synthase_Type_I"/>
    <property type="match status" value="1"/>
</dbReference>
<evidence type="ECO:0000259" key="7">
    <source>
        <dbReference type="Pfam" id="PF01397"/>
    </source>
</evidence>
<dbReference type="GO" id="GO:0010333">
    <property type="term" value="F:terpene synthase activity"/>
    <property type="evidence" value="ECO:0007669"/>
    <property type="project" value="InterPro"/>
</dbReference>
<accession>A0A2P5AJP6</accession>
<dbReference type="GO" id="GO:0016102">
    <property type="term" value="P:diterpenoid biosynthetic process"/>
    <property type="evidence" value="ECO:0007669"/>
    <property type="project" value="InterPro"/>
</dbReference>
<comment type="cofactor">
    <cofactor evidence="2">
        <name>Mg(2+)</name>
        <dbReference type="ChEBI" id="CHEBI:18420"/>
    </cofactor>
</comment>
<dbReference type="GO" id="GO:0000287">
    <property type="term" value="F:magnesium ion binding"/>
    <property type="evidence" value="ECO:0007669"/>
    <property type="project" value="InterPro"/>
</dbReference>
<dbReference type="Gene3D" id="1.10.600.10">
    <property type="entry name" value="Farnesyl Diphosphate Synthase"/>
    <property type="match status" value="1"/>
</dbReference>
<evidence type="ECO:0000256" key="3">
    <source>
        <dbReference type="ARBA" id="ARBA00004721"/>
    </source>
</evidence>
<dbReference type="OrthoDB" id="1921927at2759"/>
<evidence type="ECO:0000259" key="8">
    <source>
        <dbReference type="Pfam" id="PF03936"/>
    </source>
</evidence>
<evidence type="ECO:0000256" key="4">
    <source>
        <dbReference type="ARBA" id="ARBA00022723"/>
    </source>
</evidence>
<dbReference type="InterPro" id="IPR050148">
    <property type="entry name" value="Terpene_synthase-like"/>
</dbReference>
<sequence length="586" mass="66917">MALSSRASFVPFHPSVSQNRVTKFENSNLKYNLDLTVTPMLTPKKWSITHDNTLLIPSTTTPPPMETYTSTTSYPCNTDLDLLKNIIRKAGEDPSEGLMMVDAIQRLGIDYIFEDEIEDILQNQLLMFFNDFQHGHDHDQQLHEIALRFRLLRQQGHFVPADIFNNFKDNEGQFVTKIYEDINGLMGLFEASHLRIDGEHVLDEAEQFSGQLLNASLTRLNHHQARVVANTIENPCHKSLAKFTAKNLIGRTSPTVNNGYINVLQQLAKVEFNKVLSIHKREIFQFSKWWEDIGLAKELAFARDQPLKWYLWSMACLTDPSLSQHRVELTKPISFIYIIDDIFDVYGSLGELILFTEAVNSWESNAIEKLPDYMKICLKALDNLIYEISHVVYKKHGWNPLHSLRKAWASLCNAFLVEAKWFASGHVPKAEEYLKNGVVSSGVHVVLVHIFFLLGQGITQDTVDLLDSMTGIITSTAAILRLWDDLGSAKDENQGGHDGSYVECYMKELEGSSIEDAREQIILKISDAWKRLNKESLFPNSLPRKFVKASINFARLVPLMYSYDDNQRLPSLEEHVKSMLYESVVM</sequence>
<dbReference type="InterPro" id="IPR008949">
    <property type="entry name" value="Isoprenoid_synthase_dom_sf"/>
</dbReference>
<dbReference type="SFLD" id="SFLDG01019">
    <property type="entry name" value="Terpene_Cyclase_Like_1_C_Termi"/>
    <property type="match status" value="1"/>
</dbReference>
<organism evidence="9 10">
    <name type="scientific">Parasponia andersonii</name>
    <name type="common">Sponia andersonii</name>
    <dbReference type="NCBI Taxonomy" id="3476"/>
    <lineage>
        <taxon>Eukaryota</taxon>
        <taxon>Viridiplantae</taxon>
        <taxon>Streptophyta</taxon>
        <taxon>Embryophyta</taxon>
        <taxon>Tracheophyta</taxon>
        <taxon>Spermatophyta</taxon>
        <taxon>Magnoliopsida</taxon>
        <taxon>eudicotyledons</taxon>
        <taxon>Gunneridae</taxon>
        <taxon>Pentapetalae</taxon>
        <taxon>rosids</taxon>
        <taxon>fabids</taxon>
        <taxon>Rosales</taxon>
        <taxon>Cannabaceae</taxon>
        <taxon>Parasponia</taxon>
    </lineage>
</organism>
<evidence type="ECO:0000313" key="10">
    <source>
        <dbReference type="Proteomes" id="UP000237105"/>
    </source>
</evidence>
<dbReference type="InterPro" id="IPR001906">
    <property type="entry name" value="Terpene_synth_N"/>
</dbReference>
<comment type="caution">
    <text evidence="9">The sequence shown here is derived from an EMBL/GenBank/DDBJ whole genome shotgun (WGS) entry which is preliminary data.</text>
</comment>
<evidence type="ECO:0000256" key="2">
    <source>
        <dbReference type="ARBA" id="ARBA00001946"/>
    </source>
</evidence>
<keyword evidence="10" id="KW-1185">Reference proteome</keyword>
<dbReference type="PANTHER" id="PTHR31225">
    <property type="entry name" value="OS04G0344100 PROTEIN-RELATED"/>
    <property type="match status" value="1"/>
</dbReference>
<evidence type="ECO:0000313" key="9">
    <source>
        <dbReference type="EMBL" id="PON36737.1"/>
    </source>
</evidence>
<keyword evidence="6" id="KW-0456">Lyase</keyword>
<dbReference type="Gene3D" id="1.50.10.130">
    <property type="entry name" value="Terpene synthase, N-terminal domain"/>
    <property type="match status" value="1"/>
</dbReference>
<dbReference type="EMBL" id="JXTB01000555">
    <property type="protein sequence ID" value="PON36737.1"/>
    <property type="molecule type" value="Genomic_DNA"/>
</dbReference>
<dbReference type="SUPFAM" id="SSF48576">
    <property type="entry name" value="Terpenoid synthases"/>
    <property type="match status" value="1"/>
</dbReference>
<dbReference type="InterPro" id="IPR044814">
    <property type="entry name" value="Terpene_cyclase_plant_C1"/>
</dbReference>
<dbReference type="SUPFAM" id="SSF48239">
    <property type="entry name" value="Terpenoid cyclases/Protein prenyltransferases"/>
    <property type="match status" value="1"/>
</dbReference>
<keyword evidence="5" id="KW-0460">Magnesium</keyword>
<feature type="domain" description="Terpene synthase N-terminal" evidence="7">
    <location>
        <begin position="85"/>
        <end position="223"/>
    </location>
</feature>
<comment type="pathway">
    <text evidence="3">Secondary metabolite biosynthesis; terpenoid biosynthesis.</text>
</comment>
<name>A0A2P5AJP6_PARAD</name>
<dbReference type="InterPro" id="IPR034741">
    <property type="entry name" value="Terpene_cyclase-like_1_C"/>
</dbReference>
<dbReference type="STRING" id="3476.A0A2P5AJP6"/>
<feature type="domain" description="Terpene synthase metal-binding" evidence="8">
    <location>
        <begin position="292"/>
        <end position="530"/>
    </location>
</feature>
<dbReference type="InterPro" id="IPR008930">
    <property type="entry name" value="Terpenoid_cyclase/PrenylTrfase"/>
</dbReference>
<dbReference type="AlphaFoldDB" id="A0A2P5AJP6"/>
<dbReference type="PANTHER" id="PTHR31225:SF0">
    <property type="entry name" value="S-(+)-LINALOOL SYNTHASE, CHLOROPLASTIC"/>
    <property type="match status" value="1"/>
</dbReference>
<proteinExistence type="predicted"/>
<gene>
    <name evidence="9" type="ORF">PanWU01x14_325950</name>
</gene>
<evidence type="ECO:0000256" key="6">
    <source>
        <dbReference type="ARBA" id="ARBA00023239"/>
    </source>
</evidence>
<evidence type="ECO:0000256" key="1">
    <source>
        <dbReference type="ARBA" id="ARBA00001936"/>
    </source>
</evidence>
<protein>
    <submittedName>
        <fullName evidence="9">Squalene/phytoene synthase</fullName>
    </submittedName>
</protein>
<dbReference type="CDD" id="cd00684">
    <property type="entry name" value="Terpene_cyclase_plant_C1"/>
    <property type="match status" value="1"/>
</dbReference>
<reference evidence="10" key="1">
    <citation type="submission" date="2016-06" db="EMBL/GenBank/DDBJ databases">
        <title>Parallel loss of symbiosis genes in relatives of nitrogen-fixing non-legume Parasponia.</title>
        <authorList>
            <person name="Van Velzen R."/>
            <person name="Holmer R."/>
            <person name="Bu F."/>
            <person name="Rutten L."/>
            <person name="Van Zeijl A."/>
            <person name="Liu W."/>
            <person name="Santuari L."/>
            <person name="Cao Q."/>
            <person name="Sharma T."/>
            <person name="Shen D."/>
            <person name="Roswanjaya Y."/>
            <person name="Wardhani T."/>
            <person name="Kalhor M.S."/>
            <person name="Jansen J."/>
            <person name="Van den Hoogen J."/>
            <person name="Gungor B."/>
            <person name="Hartog M."/>
            <person name="Hontelez J."/>
            <person name="Verver J."/>
            <person name="Yang W.-C."/>
            <person name="Schijlen E."/>
            <person name="Repin R."/>
            <person name="Schilthuizen M."/>
            <person name="Schranz E."/>
            <person name="Heidstra R."/>
            <person name="Miyata K."/>
            <person name="Fedorova E."/>
            <person name="Kohlen W."/>
            <person name="Bisseling T."/>
            <person name="Smit S."/>
            <person name="Geurts R."/>
        </authorList>
    </citation>
    <scope>NUCLEOTIDE SEQUENCE [LARGE SCALE GENOMIC DNA]</scope>
    <source>
        <strain evidence="10">cv. WU1-14</strain>
    </source>
</reference>
<dbReference type="Proteomes" id="UP000237105">
    <property type="component" value="Unassembled WGS sequence"/>
</dbReference>
<dbReference type="InterPro" id="IPR036965">
    <property type="entry name" value="Terpene_synth_N_sf"/>
</dbReference>
<dbReference type="Pfam" id="PF01397">
    <property type="entry name" value="Terpene_synth"/>
    <property type="match status" value="1"/>
</dbReference>
<comment type="cofactor">
    <cofactor evidence="1">
        <name>Mn(2+)</name>
        <dbReference type="ChEBI" id="CHEBI:29035"/>
    </cofactor>
</comment>
<dbReference type="Pfam" id="PF03936">
    <property type="entry name" value="Terpene_synth_C"/>
    <property type="match status" value="1"/>
</dbReference>
<dbReference type="FunFam" id="1.10.600.10:FF:000007">
    <property type="entry name" value="Isoprene synthase, chloroplastic"/>
    <property type="match status" value="1"/>
</dbReference>
<evidence type="ECO:0000256" key="5">
    <source>
        <dbReference type="ARBA" id="ARBA00022842"/>
    </source>
</evidence>